<keyword evidence="3" id="KW-1185">Reference proteome</keyword>
<dbReference type="STRING" id="1109443.G4TUF1"/>
<gene>
    <name evidence="2" type="ORF">PIIN_08924</name>
</gene>
<dbReference type="Pfam" id="PF20722">
    <property type="entry name" value="DUF6830"/>
    <property type="match status" value="1"/>
</dbReference>
<dbReference type="InterPro" id="IPR041078">
    <property type="entry name" value="Plavaka"/>
</dbReference>
<evidence type="ECO:0000313" key="3">
    <source>
        <dbReference type="Proteomes" id="UP000007148"/>
    </source>
</evidence>
<dbReference type="InParanoid" id="G4TUF1"/>
<dbReference type="OMA" id="ERCHITH"/>
<accession>G4TUF1</accession>
<sequence>MKSLTGSIILDFPPLKLMHFSNYNISPFFIATAASLRDRIEMLPSLGPRWQAIDILPGFGRPKQPATLFFRDPVEAIQSLLVHPELTEHLEYAPRREWTSGNRDDESRIYSEMFTGRWIWDQQAALANSGHKDATILAWMLASDKTHLTWFSGDKKAWPLYLSLGNIKSKARNSLLKHAWIPIGYLPVVDWRDPKDIRGALSQRLFHQCIKIIIGSTHKPNNAGQMFVDAEGKERLCFLRFAAWIGDLPEQQLINCASASNCPTSTAGFQALDDPEPHPPRTREWILERIRRVRARIDPAHVKAYQTYARKLGLNAVHEPFWIKIPEFDPSISIPPDNLHGPSRFWRDHLLHWLVGLIDPSELDARISALQGTIGVRHFPNGITSLSQWTGRQEREVQRVLVASVAGANGVTPQVMQNIRAFHDFLYLARYRSHSSATIHYLESALQDFHKTKGVYIRTGVRRATRDVMDHFRIPKLACFHAYARHIPQMGSSSQYSSEFAENNHQPLAKRPYKATNRRNFGPQMCRYLDRMERLRTFSHLIHWSMAHNERVKMTNALLPLSPGFRASAQHLLEAMRSRDTPGTTMDPNSLGAMPRTRLSGLRAKTRLWFNIQPTHTRMDIDVIATQYQLPDLPEQIRRLLRDRQGQSTRVETVLFANVWENMRIRNPDVQDDEVFSQTHTVQALPPSPQYPCGHCHCVLVHNGEEAEPTGVQGYRVAQVRLFFQLHLQSFDRQLVKLPLAYVQFFTQFEDRTERNINMYKVSRLSESGQSRPGTLIPIKSIARFVQLVPDFGRHVHPLLTAETSAEIAIH</sequence>
<name>G4TUF1_SERID</name>
<dbReference type="AlphaFoldDB" id="G4TUF1"/>
<dbReference type="HOGENOM" id="CLU_006344_10_2_1"/>
<organism evidence="2 3">
    <name type="scientific">Serendipita indica (strain DSM 11827)</name>
    <name type="common">Root endophyte fungus</name>
    <name type="synonym">Piriformospora indica</name>
    <dbReference type="NCBI Taxonomy" id="1109443"/>
    <lineage>
        <taxon>Eukaryota</taxon>
        <taxon>Fungi</taxon>
        <taxon>Dikarya</taxon>
        <taxon>Basidiomycota</taxon>
        <taxon>Agaricomycotina</taxon>
        <taxon>Agaricomycetes</taxon>
        <taxon>Sebacinales</taxon>
        <taxon>Serendipitaceae</taxon>
        <taxon>Serendipita</taxon>
    </lineage>
</organism>
<dbReference type="OrthoDB" id="3232986at2759"/>
<protein>
    <submittedName>
        <fullName evidence="2">Related to Zn-finger domain-containing protein-Laccaria bicolor</fullName>
    </submittedName>
</protein>
<evidence type="ECO:0000259" key="1">
    <source>
        <dbReference type="Pfam" id="PF20722"/>
    </source>
</evidence>
<reference evidence="2 3" key="1">
    <citation type="journal article" date="2011" name="PLoS Pathog.">
        <title>Endophytic Life Strategies Decoded by Genome and Transcriptome Analyses of the Mutualistic Root Symbiont Piriformospora indica.</title>
        <authorList>
            <person name="Zuccaro A."/>
            <person name="Lahrmann U."/>
            <person name="Guldener U."/>
            <person name="Langen G."/>
            <person name="Pfiffi S."/>
            <person name="Biedenkopf D."/>
            <person name="Wong P."/>
            <person name="Samans B."/>
            <person name="Grimm C."/>
            <person name="Basiewicz M."/>
            <person name="Murat C."/>
            <person name="Martin F."/>
            <person name="Kogel K.H."/>
        </authorList>
    </citation>
    <scope>NUCLEOTIDE SEQUENCE [LARGE SCALE GENOMIC DNA]</scope>
    <source>
        <strain evidence="2 3">DSM 11827</strain>
    </source>
</reference>
<comment type="caution">
    <text evidence="2">The sequence shown here is derived from an EMBL/GenBank/DDBJ whole genome shotgun (WGS) entry which is preliminary data.</text>
</comment>
<dbReference type="InterPro" id="IPR049233">
    <property type="entry name" value="DUF6830"/>
</dbReference>
<dbReference type="eggNOG" id="ENOG502SHSB">
    <property type="taxonomic scope" value="Eukaryota"/>
</dbReference>
<proteinExistence type="predicted"/>
<dbReference type="Pfam" id="PF18759">
    <property type="entry name" value="Plavaka"/>
    <property type="match status" value="1"/>
</dbReference>
<dbReference type="Proteomes" id="UP000007148">
    <property type="component" value="Unassembled WGS sequence"/>
</dbReference>
<feature type="domain" description="DUF6830" evidence="1">
    <location>
        <begin position="602"/>
        <end position="714"/>
    </location>
</feature>
<evidence type="ECO:0000313" key="2">
    <source>
        <dbReference type="EMBL" id="CCA74944.1"/>
    </source>
</evidence>
<dbReference type="EMBL" id="CAFZ01000376">
    <property type="protein sequence ID" value="CCA74944.1"/>
    <property type="molecule type" value="Genomic_DNA"/>
</dbReference>